<reference evidence="2 3" key="1">
    <citation type="submission" date="2007-07" db="EMBL/GenBank/DDBJ databases">
        <title>Annotation of Clostridium perfringens E str. JGS1987.</title>
        <authorList>
            <person name="Paulsen I."/>
            <person name="Sebastian Y."/>
        </authorList>
    </citation>
    <scope>NUCLEOTIDE SEQUENCE [LARGE SCALE GENOMIC DNA]</scope>
    <source>
        <strain evidence="3">E str. JGS1987</strain>
    </source>
</reference>
<evidence type="ECO:0000313" key="2">
    <source>
        <dbReference type="EMBL" id="EDT14794.1"/>
    </source>
</evidence>
<gene>
    <name evidence="2" type="ORF">AC3_0187</name>
</gene>
<feature type="transmembrane region" description="Helical" evidence="1">
    <location>
        <begin position="7"/>
        <end position="25"/>
    </location>
</feature>
<keyword evidence="1" id="KW-0812">Transmembrane</keyword>
<protein>
    <submittedName>
        <fullName evidence="2">Uncharacterized protein</fullName>
    </submittedName>
</protein>
<dbReference type="AlphaFoldDB" id="B1BU05"/>
<accession>B1BU05</accession>
<dbReference type="EMBL" id="ABDW01000017">
    <property type="protein sequence ID" value="EDT14794.1"/>
    <property type="molecule type" value="Genomic_DNA"/>
</dbReference>
<comment type="caution">
    <text evidence="2">The sequence shown here is derived from an EMBL/GenBank/DDBJ whole genome shotgun (WGS) entry which is preliminary data.</text>
</comment>
<proteinExistence type="predicted"/>
<sequence length="58" mass="7031">MKLFLRYLIYSIIIWVTGFIILIIIPQFLWIPLLIILVIISNINWILYSVRKDKLNKK</sequence>
<keyword evidence="1" id="KW-1133">Transmembrane helix</keyword>
<evidence type="ECO:0000256" key="1">
    <source>
        <dbReference type="SAM" id="Phobius"/>
    </source>
</evidence>
<keyword evidence="1" id="KW-0472">Membrane</keyword>
<feature type="transmembrane region" description="Helical" evidence="1">
    <location>
        <begin position="31"/>
        <end position="50"/>
    </location>
</feature>
<evidence type="ECO:0000313" key="3">
    <source>
        <dbReference type="Proteomes" id="UP000005337"/>
    </source>
</evidence>
<dbReference type="Proteomes" id="UP000005337">
    <property type="component" value="Unassembled WGS sequence"/>
</dbReference>
<name>B1BU05_CLOPF</name>
<organism evidence="2 3">
    <name type="scientific">Clostridium perfringens E str. JGS1987</name>
    <dbReference type="NCBI Taxonomy" id="451755"/>
    <lineage>
        <taxon>Bacteria</taxon>
        <taxon>Bacillati</taxon>
        <taxon>Bacillota</taxon>
        <taxon>Clostridia</taxon>
        <taxon>Eubacteriales</taxon>
        <taxon>Clostridiaceae</taxon>
        <taxon>Clostridium</taxon>
    </lineage>
</organism>